<name>A0A8J3ZD73_9ACTN</name>
<gene>
    <name evidence="2" type="ORF">Vau01_093330</name>
</gene>
<comment type="caution">
    <text evidence="2">The sequence shown here is derived from an EMBL/GenBank/DDBJ whole genome shotgun (WGS) entry which is preliminary data.</text>
</comment>
<feature type="domain" description="Transcription regulator AsnC/Lrp ligand binding" evidence="1">
    <location>
        <begin position="13"/>
        <end position="82"/>
    </location>
</feature>
<dbReference type="AlphaFoldDB" id="A0A8J3ZD73"/>
<keyword evidence="3" id="KW-1185">Reference proteome</keyword>
<organism evidence="2 3">
    <name type="scientific">Virgisporangium aurantiacum</name>
    <dbReference type="NCBI Taxonomy" id="175570"/>
    <lineage>
        <taxon>Bacteria</taxon>
        <taxon>Bacillati</taxon>
        <taxon>Actinomycetota</taxon>
        <taxon>Actinomycetes</taxon>
        <taxon>Micromonosporales</taxon>
        <taxon>Micromonosporaceae</taxon>
        <taxon>Virgisporangium</taxon>
    </lineage>
</organism>
<proteinExistence type="predicted"/>
<accession>A0A8J3ZD73</accession>
<dbReference type="Proteomes" id="UP000612585">
    <property type="component" value="Unassembled WGS sequence"/>
</dbReference>
<dbReference type="InterPro" id="IPR011008">
    <property type="entry name" value="Dimeric_a/b-barrel"/>
</dbReference>
<protein>
    <recommendedName>
        <fullName evidence="1">Transcription regulator AsnC/Lrp ligand binding domain-containing protein</fullName>
    </recommendedName>
</protein>
<dbReference type="Pfam" id="PF01037">
    <property type="entry name" value="AsnC_trans_reg"/>
    <property type="match status" value="1"/>
</dbReference>
<dbReference type="InterPro" id="IPR019887">
    <property type="entry name" value="Tscrpt_reg_AsnC/Lrp_C"/>
</dbReference>
<dbReference type="EMBL" id="BOPG01000071">
    <property type="protein sequence ID" value="GIJ61817.1"/>
    <property type="molecule type" value="Genomic_DNA"/>
</dbReference>
<sequence>MVSGSVVSAYVLITVPAKRSGDLVNTLLDEFPEFVKEAEAVYGEADVIARIETSSVDELHQLVMEKIQKLRNVTVTRTFIIIPNMRSVQTG</sequence>
<evidence type="ECO:0000313" key="3">
    <source>
        <dbReference type="Proteomes" id="UP000612585"/>
    </source>
</evidence>
<evidence type="ECO:0000259" key="1">
    <source>
        <dbReference type="Pfam" id="PF01037"/>
    </source>
</evidence>
<evidence type="ECO:0000313" key="2">
    <source>
        <dbReference type="EMBL" id="GIJ61817.1"/>
    </source>
</evidence>
<dbReference type="SUPFAM" id="SSF54909">
    <property type="entry name" value="Dimeric alpha+beta barrel"/>
    <property type="match status" value="1"/>
</dbReference>
<reference evidence="2" key="1">
    <citation type="submission" date="2021-01" db="EMBL/GenBank/DDBJ databases">
        <title>Whole genome shotgun sequence of Virgisporangium aurantiacum NBRC 16421.</title>
        <authorList>
            <person name="Komaki H."/>
            <person name="Tamura T."/>
        </authorList>
    </citation>
    <scope>NUCLEOTIDE SEQUENCE</scope>
    <source>
        <strain evidence="2">NBRC 16421</strain>
    </source>
</reference>
<dbReference type="Gene3D" id="3.30.70.920">
    <property type="match status" value="1"/>
</dbReference>